<gene>
    <name evidence="1" type="ORF">EAG_07081</name>
</gene>
<dbReference type="Proteomes" id="UP000000311">
    <property type="component" value="Unassembled WGS sequence"/>
</dbReference>
<keyword evidence="2" id="KW-1185">Reference proteome</keyword>
<reference evidence="1 2" key="1">
    <citation type="journal article" date="2010" name="Science">
        <title>Genomic comparison of the ants Camponotus floridanus and Harpegnathos saltator.</title>
        <authorList>
            <person name="Bonasio R."/>
            <person name="Zhang G."/>
            <person name="Ye C."/>
            <person name="Mutti N.S."/>
            <person name="Fang X."/>
            <person name="Qin N."/>
            <person name="Donahue G."/>
            <person name="Yang P."/>
            <person name="Li Q."/>
            <person name="Li C."/>
            <person name="Zhang P."/>
            <person name="Huang Z."/>
            <person name="Berger S.L."/>
            <person name="Reinberg D."/>
            <person name="Wang J."/>
            <person name="Liebig J."/>
        </authorList>
    </citation>
    <scope>NUCLEOTIDE SEQUENCE [LARGE SCALE GENOMIC DNA]</scope>
    <source>
        <strain evidence="2">C129</strain>
    </source>
</reference>
<dbReference type="EMBL" id="GL440062">
    <property type="protein sequence ID" value="EFN66337.1"/>
    <property type="molecule type" value="Genomic_DNA"/>
</dbReference>
<proteinExistence type="predicted"/>
<dbReference type="AlphaFoldDB" id="E2AJQ3"/>
<name>E2AJQ3_CAMFO</name>
<sequence length="311" mass="35765">MLMRVQAWVHTGNREAGGRGYAGGWLRKKLEAAIFAVLGRSYAIRQGKRNNIKRVADAVAKSYCGRTRGIEEREKLISSCVAEKKVQRKWRRLQRPDFRPCVRLRVYLKRITVNNVDRLVVWFYLQYRPSNAIKLNRRKFSRRSWPGAKIRCQCCRQRHFAVPLGHSVKAELELALWGLIPMLMAVVGSKPGHGNPVAGLESAIMQSHPDPGRLYHSQALLIGRHRRVIDVLYALRETRPGLYRRRRIAEALGPRFLLMAYYQLLEFRATYFYELNIHTGKGTISNNSKWSDPTRQLLTADDVLGSGLATR</sequence>
<protein>
    <submittedName>
        <fullName evidence="1">Uncharacterized protein</fullName>
    </submittedName>
</protein>
<accession>E2AJQ3</accession>
<evidence type="ECO:0000313" key="2">
    <source>
        <dbReference type="Proteomes" id="UP000000311"/>
    </source>
</evidence>
<dbReference type="InParanoid" id="E2AJQ3"/>
<organism evidence="2">
    <name type="scientific">Camponotus floridanus</name>
    <name type="common">Florida carpenter ant</name>
    <dbReference type="NCBI Taxonomy" id="104421"/>
    <lineage>
        <taxon>Eukaryota</taxon>
        <taxon>Metazoa</taxon>
        <taxon>Ecdysozoa</taxon>
        <taxon>Arthropoda</taxon>
        <taxon>Hexapoda</taxon>
        <taxon>Insecta</taxon>
        <taxon>Pterygota</taxon>
        <taxon>Neoptera</taxon>
        <taxon>Endopterygota</taxon>
        <taxon>Hymenoptera</taxon>
        <taxon>Apocrita</taxon>
        <taxon>Aculeata</taxon>
        <taxon>Formicoidea</taxon>
        <taxon>Formicidae</taxon>
        <taxon>Formicinae</taxon>
        <taxon>Camponotus</taxon>
    </lineage>
</organism>
<evidence type="ECO:0000313" key="1">
    <source>
        <dbReference type="EMBL" id="EFN66337.1"/>
    </source>
</evidence>